<reference evidence="1 2" key="1">
    <citation type="submission" date="2023-02" db="EMBL/GenBank/DDBJ databases">
        <title>Dictyobacter halimunensis sp. nov., a new member of the class Ktedonobacteria from forest soil in a geothermal area.</title>
        <authorList>
            <person name="Rachmania M.K."/>
            <person name="Ningsih F."/>
            <person name="Sakai Y."/>
            <person name="Yabe S."/>
            <person name="Yokota A."/>
            <person name="Sjamsuridzal W."/>
        </authorList>
    </citation>
    <scope>NUCLEOTIDE SEQUENCE [LARGE SCALE GENOMIC DNA]</scope>
    <source>
        <strain evidence="1 2">S3.2.2.5</strain>
    </source>
</reference>
<sequence>MAVADSHSKDKQAADSHILDTAVRLAMGDSHILDTVVRLVADNYGKSWEVKDSYSQDKLVHLAVGNIHDRALIHQIWDNMQHRASHLAAGNSLLDYYPEQALQTYEILFFSANV</sequence>
<dbReference type="Proteomes" id="UP001344906">
    <property type="component" value="Unassembled WGS sequence"/>
</dbReference>
<evidence type="ECO:0000313" key="2">
    <source>
        <dbReference type="Proteomes" id="UP001344906"/>
    </source>
</evidence>
<dbReference type="EMBL" id="BSRI01000001">
    <property type="protein sequence ID" value="GLV55607.1"/>
    <property type="molecule type" value="Genomic_DNA"/>
</dbReference>
<comment type="caution">
    <text evidence="1">The sequence shown here is derived from an EMBL/GenBank/DDBJ whole genome shotgun (WGS) entry which is preliminary data.</text>
</comment>
<accession>A0ABQ6FRG9</accession>
<gene>
    <name evidence="1" type="ORF">KDH_24510</name>
</gene>
<organism evidence="1 2">
    <name type="scientific">Dictyobacter halimunensis</name>
    <dbReference type="NCBI Taxonomy" id="3026934"/>
    <lineage>
        <taxon>Bacteria</taxon>
        <taxon>Bacillati</taxon>
        <taxon>Chloroflexota</taxon>
        <taxon>Ktedonobacteria</taxon>
        <taxon>Ktedonobacterales</taxon>
        <taxon>Dictyobacteraceae</taxon>
        <taxon>Dictyobacter</taxon>
    </lineage>
</organism>
<proteinExistence type="predicted"/>
<keyword evidence="2" id="KW-1185">Reference proteome</keyword>
<name>A0ABQ6FRG9_9CHLR</name>
<protein>
    <submittedName>
        <fullName evidence="1">Uncharacterized protein</fullName>
    </submittedName>
</protein>
<evidence type="ECO:0000313" key="1">
    <source>
        <dbReference type="EMBL" id="GLV55607.1"/>
    </source>
</evidence>